<evidence type="ECO:0000256" key="2">
    <source>
        <dbReference type="PROSITE-ProRule" id="PRU00169"/>
    </source>
</evidence>
<dbReference type="CDD" id="cd00156">
    <property type="entry name" value="REC"/>
    <property type="match status" value="1"/>
</dbReference>
<feature type="domain" description="Response regulatory" evidence="3">
    <location>
        <begin position="10"/>
        <end position="127"/>
    </location>
</feature>
<dbReference type="Proteomes" id="UP000037784">
    <property type="component" value="Unassembled WGS sequence"/>
</dbReference>
<evidence type="ECO:0000256" key="1">
    <source>
        <dbReference type="ARBA" id="ARBA00022553"/>
    </source>
</evidence>
<evidence type="ECO:0000259" key="3">
    <source>
        <dbReference type="PROSITE" id="PS50110"/>
    </source>
</evidence>
<dbReference type="SMART" id="SM00448">
    <property type="entry name" value="REC"/>
    <property type="match status" value="1"/>
</dbReference>
<proteinExistence type="predicted"/>
<dbReference type="Gene3D" id="3.40.50.2300">
    <property type="match status" value="1"/>
</dbReference>
<organism evidence="4 5">
    <name type="scientific">Ardenticatena maritima</name>
    <dbReference type="NCBI Taxonomy" id="872965"/>
    <lineage>
        <taxon>Bacteria</taxon>
        <taxon>Bacillati</taxon>
        <taxon>Chloroflexota</taxon>
        <taxon>Ardenticatenia</taxon>
        <taxon>Ardenticatenales</taxon>
        <taxon>Ardenticatenaceae</taxon>
        <taxon>Ardenticatena</taxon>
    </lineage>
</organism>
<dbReference type="PANTHER" id="PTHR44591">
    <property type="entry name" value="STRESS RESPONSE REGULATOR PROTEIN 1"/>
    <property type="match status" value="1"/>
</dbReference>
<dbReference type="SUPFAM" id="SSF52172">
    <property type="entry name" value="CheY-like"/>
    <property type="match status" value="1"/>
</dbReference>
<evidence type="ECO:0000313" key="5">
    <source>
        <dbReference type="Proteomes" id="UP000037784"/>
    </source>
</evidence>
<dbReference type="GO" id="GO:0000160">
    <property type="term" value="P:phosphorelay signal transduction system"/>
    <property type="evidence" value="ECO:0007669"/>
    <property type="project" value="InterPro"/>
</dbReference>
<dbReference type="PROSITE" id="PS50110">
    <property type="entry name" value="RESPONSE_REGULATORY"/>
    <property type="match status" value="1"/>
</dbReference>
<gene>
    <name evidence="4" type="ORF">ARMA_2235</name>
</gene>
<comment type="caution">
    <text evidence="4">The sequence shown here is derived from an EMBL/GenBank/DDBJ whole genome shotgun (WGS) entry which is preliminary data.</text>
</comment>
<dbReference type="InterPro" id="IPR001789">
    <property type="entry name" value="Sig_transdc_resp-reg_receiver"/>
</dbReference>
<reference evidence="4 5" key="1">
    <citation type="journal article" date="2015" name="Genome Announc.">
        <title>Draft Genome Sequence of a Heterotrophic Facultative Anaerobic Thermophilic Bacterium, Ardenticatena maritima Strain 110ST.</title>
        <authorList>
            <person name="Kawaichi S."/>
            <person name="Yoshida T."/>
            <person name="Sako Y."/>
            <person name="Nakamura R."/>
        </authorList>
    </citation>
    <scope>NUCLEOTIDE SEQUENCE [LARGE SCALE GENOMIC DNA]</scope>
    <source>
        <strain evidence="4 5">110S</strain>
    </source>
</reference>
<dbReference type="InterPro" id="IPR050595">
    <property type="entry name" value="Bact_response_regulator"/>
</dbReference>
<dbReference type="PANTHER" id="PTHR44591:SF23">
    <property type="entry name" value="CHEY SUBFAMILY"/>
    <property type="match status" value="1"/>
</dbReference>
<keyword evidence="5" id="KW-1185">Reference proteome</keyword>
<dbReference type="EMBL" id="BBZA01000194">
    <property type="protein sequence ID" value="GAP63812.1"/>
    <property type="molecule type" value="Genomic_DNA"/>
</dbReference>
<accession>A0A0M8KA25</accession>
<dbReference type="Pfam" id="PF00072">
    <property type="entry name" value="Response_reg"/>
    <property type="match status" value="1"/>
</dbReference>
<sequence>MWSIKMGDKDIFILDDDPVFIAMIERWVRTIHPTVRVRSALTPEGALAMLKAYPTPTHILVDLHMPQANGLDVVRQLTPHAPKSRFILITALPTDALEEAARQAGIQTIVSKYQLVNYLDQLLKNGNANPGLMKKP</sequence>
<keyword evidence="1 2" id="KW-0597">Phosphoprotein</keyword>
<protein>
    <recommendedName>
        <fullName evidence="3">Response regulatory domain-containing protein</fullName>
    </recommendedName>
</protein>
<dbReference type="STRING" id="872965.SE16_00630"/>
<evidence type="ECO:0000313" key="4">
    <source>
        <dbReference type="EMBL" id="GAP63812.1"/>
    </source>
</evidence>
<reference evidence="5" key="2">
    <citation type="submission" date="2015-08" db="EMBL/GenBank/DDBJ databases">
        <title>Draft Genome Sequence of a Heterotrophic Facultative Anaerobic Bacterium Ardenticatena maritima Strain 110S.</title>
        <authorList>
            <person name="Kawaichi S."/>
            <person name="Yoshida T."/>
            <person name="Sako Y."/>
            <person name="Nakamura R."/>
        </authorList>
    </citation>
    <scope>NUCLEOTIDE SEQUENCE [LARGE SCALE GENOMIC DNA]</scope>
    <source>
        <strain evidence="5">110S</strain>
    </source>
</reference>
<name>A0A0M8KA25_9CHLR</name>
<feature type="modified residue" description="4-aspartylphosphate" evidence="2">
    <location>
        <position position="62"/>
    </location>
</feature>
<dbReference type="InterPro" id="IPR011006">
    <property type="entry name" value="CheY-like_superfamily"/>
</dbReference>
<dbReference type="InParanoid" id="A0A0M8KA25"/>
<dbReference type="AlphaFoldDB" id="A0A0M8KA25"/>